<feature type="compositionally biased region" description="Basic and acidic residues" evidence="1">
    <location>
        <begin position="187"/>
        <end position="212"/>
    </location>
</feature>
<dbReference type="EMBL" id="FORO01000040">
    <property type="protein sequence ID" value="SFJ56703.1"/>
    <property type="molecule type" value="Genomic_DNA"/>
</dbReference>
<dbReference type="OrthoDB" id="385056at2157"/>
<accession>A0A1I3SD00</accession>
<dbReference type="Proteomes" id="UP000182829">
    <property type="component" value="Unassembled WGS sequence"/>
</dbReference>
<name>A0A1I3SD00_9EURY</name>
<protein>
    <submittedName>
        <fullName evidence="2">Uncharacterized protein</fullName>
    </submittedName>
</protein>
<organism evidence="2 3">
    <name type="scientific">Natronobacterium gregoryi</name>
    <dbReference type="NCBI Taxonomy" id="44930"/>
    <lineage>
        <taxon>Archaea</taxon>
        <taxon>Methanobacteriati</taxon>
        <taxon>Methanobacteriota</taxon>
        <taxon>Stenosarchaea group</taxon>
        <taxon>Halobacteria</taxon>
        <taxon>Halobacteriales</taxon>
        <taxon>Natrialbaceae</taxon>
        <taxon>Natronobacterium</taxon>
    </lineage>
</organism>
<dbReference type="GeneID" id="14208514"/>
<evidence type="ECO:0000313" key="3">
    <source>
        <dbReference type="Proteomes" id="UP000182829"/>
    </source>
</evidence>
<evidence type="ECO:0000256" key="1">
    <source>
        <dbReference type="SAM" id="MobiDB-lite"/>
    </source>
</evidence>
<dbReference type="RefSeq" id="WP_005580435.1">
    <property type="nucleotide sequence ID" value="NZ_FORO01000040.1"/>
</dbReference>
<proteinExistence type="predicted"/>
<reference evidence="2 3" key="1">
    <citation type="submission" date="2016-10" db="EMBL/GenBank/DDBJ databases">
        <authorList>
            <person name="de Groot N.N."/>
        </authorList>
    </citation>
    <scope>NUCLEOTIDE SEQUENCE [LARGE SCALE GENOMIC DNA]</scope>
    <source>
        <strain evidence="2 3">SP2</strain>
    </source>
</reference>
<sequence>MSERTSPADAIERLCWILNYVDGDTQSLNSLAEKSDLSWATVRKYITIIETVQKVAPKITVGADGVEIGSRSKAMSDLIEDPVAAFTVYLLTQAEMEGGANEPVDKALFEGVGEEFEDALEHANELGWVSESGEDRIKLTPTGIRVAGPARSEVENFDHLSTESELHIHQEGTEEVITLADEGAGSPERKGPSDERYNTDSYQDDAKQEQADRSGYPAAA</sequence>
<evidence type="ECO:0000313" key="2">
    <source>
        <dbReference type="EMBL" id="SFJ56703.1"/>
    </source>
</evidence>
<dbReference type="AlphaFoldDB" id="A0A1I3SD00"/>
<gene>
    <name evidence="2" type="ORF">SAMN05443661_14010</name>
</gene>
<feature type="region of interest" description="Disordered" evidence="1">
    <location>
        <begin position="179"/>
        <end position="220"/>
    </location>
</feature>